<feature type="chain" id="PRO_5011737292" description="Pilus formation protein N-terminal domain-containing protein" evidence="1">
    <location>
        <begin position="20"/>
        <end position="118"/>
    </location>
</feature>
<evidence type="ECO:0000313" key="2">
    <source>
        <dbReference type="EMBL" id="SEH92186.1"/>
    </source>
</evidence>
<feature type="non-terminal residue" evidence="2">
    <location>
        <position position="118"/>
    </location>
</feature>
<evidence type="ECO:0000256" key="1">
    <source>
        <dbReference type="SAM" id="SignalP"/>
    </source>
</evidence>
<reference evidence="2 3" key="1">
    <citation type="submission" date="2016-10" db="EMBL/GenBank/DDBJ databases">
        <authorList>
            <person name="de Groot N.N."/>
        </authorList>
    </citation>
    <scope>NUCLEOTIDE SEQUENCE [LARGE SCALE GENOMIC DNA]</scope>
    <source>
        <strain evidence="2 3">CGMCC 1.10825</strain>
    </source>
</reference>
<dbReference type="RefSeq" id="WP_218143518.1">
    <property type="nucleotide sequence ID" value="NZ_FNXE01000031.1"/>
</dbReference>
<protein>
    <recommendedName>
        <fullName evidence="4">Pilus formation protein N-terminal domain-containing protein</fullName>
    </recommendedName>
</protein>
<dbReference type="STRING" id="1159016.SAMN02927937_02157"/>
<keyword evidence="1" id="KW-0732">Signal</keyword>
<gene>
    <name evidence="2" type="ORF">SAMN02927937_02157</name>
</gene>
<accession>A0A1H6M2J9</accession>
<evidence type="ECO:0008006" key="4">
    <source>
        <dbReference type="Google" id="ProtNLM"/>
    </source>
</evidence>
<keyword evidence="3" id="KW-1185">Reference proteome</keyword>
<evidence type="ECO:0000313" key="3">
    <source>
        <dbReference type="Proteomes" id="UP000199634"/>
    </source>
</evidence>
<dbReference type="EMBL" id="FNXE01000031">
    <property type="protein sequence ID" value="SEH92186.1"/>
    <property type="molecule type" value="Genomic_DNA"/>
</dbReference>
<dbReference type="AlphaFoldDB" id="A0A1H6M2J9"/>
<sequence length="118" mass="13147">MKKLLISISCAFAALTVTATPTEHFSNVINYGNPLIIVNGYKIRFADYSRIKPEHIESIIELEPKDAIEVFGEIGKDGAVVIKLISSFKGFSLEGAKIDAKIIEKVQYYAEQAKLREQ</sequence>
<feature type="signal peptide" evidence="1">
    <location>
        <begin position="1"/>
        <end position="19"/>
    </location>
</feature>
<dbReference type="Proteomes" id="UP000199634">
    <property type="component" value="Unassembled WGS sequence"/>
</dbReference>
<name>A0A1H6M2J9_9FLAO</name>
<proteinExistence type="predicted"/>
<organism evidence="2 3">
    <name type="scientific">Paenimyroides marinum</name>
    <dbReference type="NCBI Taxonomy" id="1159016"/>
    <lineage>
        <taxon>Bacteria</taxon>
        <taxon>Pseudomonadati</taxon>
        <taxon>Bacteroidota</taxon>
        <taxon>Flavobacteriia</taxon>
        <taxon>Flavobacteriales</taxon>
        <taxon>Flavobacteriaceae</taxon>
        <taxon>Paenimyroides</taxon>
    </lineage>
</organism>